<protein>
    <submittedName>
        <fullName evidence="1">Class I SAM-dependent methyltransferase</fullName>
    </submittedName>
</protein>
<dbReference type="GO" id="GO:0032259">
    <property type="term" value="P:methylation"/>
    <property type="evidence" value="ECO:0007669"/>
    <property type="project" value="UniProtKB-KW"/>
</dbReference>
<dbReference type="GO" id="GO:0008168">
    <property type="term" value="F:methyltransferase activity"/>
    <property type="evidence" value="ECO:0007669"/>
    <property type="project" value="UniProtKB-KW"/>
</dbReference>
<reference evidence="1 2" key="1">
    <citation type="journal article" date="2017" name="ISME J.">
        <title>Energy and carbon metabolisms in a deep terrestrial subsurface fluid microbial community.</title>
        <authorList>
            <person name="Momper L."/>
            <person name="Jungbluth S.P."/>
            <person name="Lee M.D."/>
            <person name="Amend J.P."/>
        </authorList>
    </citation>
    <scope>NUCLEOTIDE SEQUENCE [LARGE SCALE GENOMIC DNA]</scope>
    <source>
        <strain evidence="1">SURF_46</strain>
    </source>
</reference>
<name>A0A3A4ZCU7_UNCKA</name>
<sequence>MKIITLEKTRNDLAQEFSGIGAEIGVEQGVFSEIICLNNNVKKLYSIDAWKSYRGYRDHVRQQKLDSFYELSKMRLAKYNCEIVRKFSKEAASDFIDGALDFVYIDANHEYAHVQDDIMLWVKKVRVGGIVSGHDYVRRKGQDSFYGVVRAVNEYVIENKIEELVIYRGDTSPSWKFIK</sequence>
<dbReference type="SUPFAM" id="SSF53335">
    <property type="entry name" value="S-adenosyl-L-methionine-dependent methyltransferases"/>
    <property type="match status" value="1"/>
</dbReference>
<proteinExistence type="predicted"/>
<dbReference type="PANTHER" id="PTHR37909:SF1">
    <property type="entry name" value="S-ADENOSYL-L-METHIONINE-DEPENDENT METHYLTRANSFERASES SUPERFAMILY PROTEIN"/>
    <property type="match status" value="1"/>
</dbReference>
<accession>A0A3A4ZCU7</accession>
<dbReference type="Gene3D" id="3.40.50.150">
    <property type="entry name" value="Vaccinia Virus protein VP39"/>
    <property type="match status" value="1"/>
</dbReference>
<dbReference type="AlphaFoldDB" id="A0A3A4ZCU7"/>
<dbReference type="InterPro" id="IPR029063">
    <property type="entry name" value="SAM-dependent_MTases_sf"/>
</dbReference>
<dbReference type="EMBL" id="QZJF01000017">
    <property type="protein sequence ID" value="RJR26972.1"/>
    <property type="molecule type" value="Genomic_DNA"/>
</dbReference>
<dbReference type="PANTHER" id="PTHR37909">
    <property type="entry name" value="S-ADENOSYL-L-METHIONINE-DEPENDENT METHYLTRANSFERASES SUPERFAMILY PROTEIN"/>
    <property type="match status" value="1"/>
</dbReference>
<gene>
    <name evidence="1" type="ORF">C4561_04320</name>
</gene>
<keyword evidence="1" id="KW-0489">Methyltransferase</keyword>
<dbReference type="Proteomes" id="UP000265540">
    <property type="component" value="Unassembled WGS sequence"/>
</dbReference>
<evidence type="ECO:0000313" key="1">
    <source>
        <dbReference type="EMBL" id="RJR26972.1"/>
    </source>
</evidence>
<evidence type="ECO:0000313" key="2">
    <source>
        <dbReference type="Proteomes" id="UP000265540"/>
    </source>
</evidence>
<dbReference type="Pfam" id="PF13578">
    <property type="entry name" value="Methyltransf_24"/>
    <property type="match status" value="1"/>
</dbReference>
<comment type="caution">
    <text evidence="1">The sequence shown here is derived from an EMBL/GenBank/DDBJ whole genome shotgun (WGS) entry which is preliminary data.</text>
</comment>
<organism evidence="1 2">
    <name type="scientific">candidate division WWE3 bacterium</name>
    <dbReference type="NCBI Taxonomy" id="2053526"/>
    <lineage>
        <taxon>Bacteria</taxon>
        <taxon>Katanobacteria</taxon>
    </lineage>
</organism>
<keyword evidence="1" id="KW-0808">Transferase</keyword>